<sequence length="225" mass="24198">MIMNSLGALVTRPFTLLIFKYVISILLIFLALSFSVNAQPVKVNASSVTFTSPSERMTSIAGCGFLSLEPCYSASVANSGNALIDNSQFARMYASPGLVAGLASYDGELELKFDFSLPADTWSYVRIDAGESLLQALLGGSLGELIGDVLGSVLLGNQEIEIQARNSGGGYGMEIIQKGIRFQIPTTPVGCVCRPRKASCRHLGYCVIYLGFFRFPCCYSRQDAA</sequence>
<accession>A0A512CDQ9</accession>
<evidence type="ECO:0000313" key="2">
    <source>
        <dbReference type="Proteomes" id="UP000321301"/>
    </source>
</evidence>
<proteinExistence type="predicted"/>
<evidence type="ECO:0000313" key="1">
    <source>
        <dbReference type="EMBL" id="GEO22344.1"/>
    </source>
</evidence>
<comment type="caution">
    <text evidence="1">The sequence shown here is derived from an EMBL/GenBank/DDBJ whole genome shotgun (WGS) entry which is preliminary data.</text>
</comment>
<organism evidence="1 2">
    <name type="scientific">Cyclobacterium qasimii</name>
    <dbReference type="NCBI Taxonomy" id="1350429"/>
    <lineage>
        <taxon>Bacteria</taxon>
        <taxon>Pseudomonadati</taxon>
        <taxon>Bacteroidota</taxon>
        <taxon>Cytophagia</taxon>
        <taxon>Cytophagales</taxon>
        <taxon>Cyclobacteriaceae</taxon>
        <taxon>Cyclobacterium</taxon>
    </lineage>
</organism>
<dbReference type="Proteomes" id="UP000321301">
    <property type="component" value="Unassembled WGS sequence"/>
</dbReference>
<keyword evidence="2" id="KW-1185">Reference proteome</keyword>
<reference evidence="1 2" key="1">
    <citation type="submission" date="2019-07" db="EMBL/GenBank/DDBJ databases">
        <title>Whole genome shotgun sequence of Cyclobacterium qasimii NBRC 106168.</title>
        <authorList>
            <person name="Hosoyama A."/>
            <person name="Uohara A."/>
            <person name="Ohji S."/>
            <person name="Ichikawa N."/>
        </authorList>
    </citation>
    <scope>NUCLEOTIDE SEQUENCE [LARGE SCALE GENOMIC DNA]</scope>
    <source>
        <strain evidence="1 2">NBRC 106168</strain>
    </source>
</reference>
<protein>
    <submittedName>
        <fullName evidence="1">Uncharacterized protein</fullName>
    </submittedName>
</protein>
<dbReference type="AlphaFoldDB" id="A0A512CDQ9"/>
<gene>
    <name evidence="1" type="ORF">CQA01_28780</name>
</gene>
<dbReference type="EMBL" id="BJYV01000015">
    <property type="protein sequence ID" value="GEO22344.1"/>
    <property type="molecule type" value="Genomic_DNA"/>
</dbReference>
<name>A0A512CDQ9_9BACT</name>